<evidence type="ECO:0000313" key="1">
    <source>
        <dbReference type="EMBL" id="EMN02684.1"/>
    </source>
</evidence>
<organism evidence="1 2">
    <name type="scientific">Leptospira noguchii str. 2007001578</name>
    <dbReference type="NCBI Taxonomy" id="1049974"/>
    <lineage>
        <taxon>Bacteria</taxon>
        <taxon>Pseudomonadati</taxon>
        <taxon>Spirochaetota</taxon>
        <taxon>Spirochaetia</taxon>
        <taxon>Leptospirales</taxon>
        <taxon>Leptospiraceae</taxon>
        <taxon>Leptospira</taxon>
    </lineage>
</organism>
<reference evidence="1 2" key="1">
    <citation type="submission" date="2013-01" db="EMBL/GenBank/DDBJ databases">
        <authorList>
            <person name="Harkins D.M."/>
            <person name="Durkin A.S."/>
            <person name="Brinkac L.M."/>
            <person name="Haft D.H."/>
            <person name="Selengut J.D."/>
            <person name="Sanka R."/>
            <person name="DePew J."/>
            <person name="Purushe J."/>
            <person name="Whelen A.C."/>
            <person name="Vinetz J.M."/>
            <person name="Sutton G.G."/>
            <person name="Nierman W.C."/>
            <person name="Fouts D.E."/>
        </authorList>
    </citation>
    <scope>NUCLEOTIDE SEQUENCE [LARGE SCALE GENOMIC DNA]</scope>
    <source>
        <strain evidence="1 2">2007001578</strain>
    </source>
</reference>
<dbReference type="Proteomes" id="UP000012099">
    <property type="component" value="Unassembled WGS sequence"/>
</dbReference>
<proteinExistence type="predicted"/>
<name>A0ABN0J6M2_9LEPT</name>
<sequence length="47" mass="5558">MKKNALLLHLKTTLRLLGEEIVGKWREEYEILNPAKICDSTYKVRKN</sequence>
<comment type="caution">
    <text evidence="1">The sequence shown here is derived from an EMBL/GenBank/DDBJ whole genome shotgun (WGS) entry which is preliminary data.</text>
</comment>
<feature type="non-terminal residue" evidence="1">
    <location>
        <position position="47"/>
    </location>
</feature>
<accession>A0ABN0J6M2</accession>
<gene>
    <name evidence="1" type="ORF">LEP1GSC035_0241</name>
</gene>
<keyword evidence="2" id="KW-1185">Reference proteome</keyword>
<dbReference type="EMBL" id="AHMH02000007">
    <property type="protein sequence ID" value="EMN02684.1"/>
    <property type="molecule type" value="Genomic_DNA"/>
</dbReference>
<evidence type="ECO:0000313" key="2">
    <source>
        <dbReference type="Proteomes" id="UP000012099"/>
    </source>
</evidence>
<protein>
    <submittedName>
        <fullName evidence="1">Uncharacterized protein</fullName>
    </submittedName>
</protein>